<sequence>MKIEELKRKTEADISDFITKKITELKKKTGKEVADIQFTAREKMTGLESYDIKINLI</sequence>
<dbReference type="Pfam" id="PF08178">
    <property type="entry name" value="GnsAB_toxin"/>
    <property type="match status" value="1"/>
</dbReference>
<proteinExistence type="inferred from homology"/>
<gene>
    <name evidence="2" type="ORF">CALFYP1_01892</name>
</gene>
<reference evidence="2" key="1">
    <citation type="submission" date="2019-11" db="EMBL/GenBank/DDBJ databases">
        <authorList>
            <person name="Feng L."/>
        </authorList>
    </citation>
    <scope>NUCLEOTIDE SEQUENCE</scope>
    <source>
        <strain evidence="2">CAmalonaticusLFYP1</strain>
    </source>
</reference>
<dbReference type="RefSeq" id="WP_043001969.1">
    <property type="nucleotide sequence ID" value="NZ_BQGS01000044.1"/>
</dbReference>
<accession>A0A6N2S1J8</accession>
<organism evidence="2">
    <name type="scientific">Citrobacter amalonaticus</name>
    <dbReference type="NCBI Taxonomy" id="35703"/>
    <lineage>
        <taxon>Bacteria</taxon>
        <taxon>Pseudomonadati</taxon>
        <taxon>Pseudomonadota</taxon>
        <taxon>Gammaproteobacteria</taxon>
        <taxon>Enterobacterales</taxon>
        <taxon>Enterobacteriaceae</taxon>
        <taxon>Citrobacter</taxon>
    </lineage>
</organism>
<evidence type="ECO:0000256" key="1">
    <source>
        <dbReference type="ARBA" id="ARBA00010889"/>
    </source>
</evidence>
<evidence type="ECO:0000313" key="2">
    <source>
        <dbReference type="EMBL" id="VYS86966.1"/>
    </source>
</evidence>
<name>A0A6N2S1J8_CITAM</name>
<dbReference type="EMBL" id="CACRTI010000002">
    <property type="protein sequence ID" value="VYS86966.1"/>
    <property type="molecule type" value="Genomic_DNA"/>
</dbReference>
<dbReference type="AlphaFoldDB" id="A0A6N2S1J8"/>
<protein>
    <submittedName>
        <fullName evidence="2">GnsA/GnsB family protein</fullName>
    </submittedName>
</protein>
<comment type="similarity">
    <text evidence="1">Belongs to the gns family.</text>
</comment>
<dbReference type="InterPro" id="IPR012563">
    <property type="entry name" value="Gns"/>
</dbReference>